<keyword evidence="2" id="KW-0472">Membrane</keyword>
<protein>
    <submittedName>
        <fullName evidence="3">Type II secretion system GspH family protein</fullName>
    </submittedName>
</protein>
<evidence type="ECO:0000313" key="3">
    <source>
        <dbReference type="EMBL" id="MCC9643926.1"/>
    </source>
</evidence>
<reference evidence="3" key="1">
    <citation type="submission" date="2021-11" db="EMBL/GenBank/DDBJ databases">
        <title>Genome sequence.</title>
        <authorList>
            <person name="Sun Q."/>
        </authorList>
    </citation>
    <scope>NUCLEOTIDE SEQUENCE</scope>
    <source>
        <strain evidence="3">JC740</strain>
    </source>
</reference>
<dbReference type="RefSeq" id="WP_230274920.1">
    <property type="nucleotide sequence ID" value="NZ_JAJKFW010000025.1"/>
</dbReference>
<keyword evidence="2" id="KW-1133">Transmembrane helix</keyword>
<gene>
    <name evidence="3" type="ORF">LOC71_16695</name>
</gene>
<dbReference type="Proteomes" id="UP001430306">
    <property type="component" value="Unassembled WGS sequence"/>
</dbReference>
<proteinExistence type="predicted"/>
<sequence length="150" mass="16770">MLQQQRTNSRTAFTMIELVVAASILIALMSVVTSLTFRIHRVWKDSNQQRTATWALAGEMERLTTVPTKELPTQLSQLQASDELRDMLPNPLLSGELVSDSLGQRIDLSLNWDRDHPGVPVELVAWTFEQPLPSDNDDAKAAVSETEETP</sequence>
<keyword evidence="4" id="KW-1185">Reference proteome</keyword>
<evidence type="ECO:0000313" key="4">
    <source>
        <dbReference type="Proteomes" id="UP001430306"/>
    </source>
</evidence>
<dbReference type="EMBL" id="JAJKFW010000025">
    <property type="protein sequence ID" value="MCC9643926.1"/>
    <property type="molecule type" value="Genomic_DNA"/>
</dbReference>
<evidence type="ECO:0000256" key="1">
    <source>
        <dbReference type="SAM" id="MobiDB-lite"/>
    </source>
</evidence>
<keyword evidence="2" id="KW-0812">Transmembrane</keyword>
<feature type="transmembrane region" description="Helical" evidence="2">
    <location>
        <begin position="12"/>
        <end position="37"/>
    </location>
</feature>
<comment type="caution">
    <text evidence="3">The sequence shown here is derived from an EMBL/GenBank/DDBJ whole genome shotgun (WGS) entry which is preliminary data.</text>
</comment>
<accession>A0ABS8NK74</accession>
<name>A0ABS8NK74_9BACT</name>
<organism evidence="3 4">
    <name type="scientific">Rhodopirellula halodulae</name>
    <dbReference type="NCBI Taxonomy" id="2894198"/>
    <lineage>
        <taxon>Bacteria</taxon>
        <taxon>Pseudomonadati</taxon>
        <taxon>Planctomycetota</taxon>
        <taxon>Planctomycetia</taxon>
        <taxon>Pirellulales</taxon>
        <taxon>Pirellulaceae</taxon>
        <taxon>Rhodopirellula</taxon>
    </lineage>
</organism>
<feature type="region of interest" description="Disordered" evidence="1">
    <location>
        <begin position="130"/>
        <end position="150"/>
    </location>
</feature>
<evidence type="ECO:0000256" key="2">
    <source>
        <dbReference type="SAM" id="Phobius"/>
    </source>
</evidence>